<name>A0A366FUK7_9HYPH</name>
<comment type="similarity">
    <text evidence="1">Belongs to the N-acylglucosamine 2-epimerase family.</text>
</comment>
<dbReference type="Proteomes" id="UP000253529">
    <property type="component" value="Unassembled WGS sequence"/>
</dbReference>
<evidence type="ECO:0000313" key="4">
    <source>
        <dbReference type="Proteomes" id="UP000253529"/>
    </source>
</evidence>
<keyword evidence="4" id="KW-1185">Reference proteome</keyword>
<dbReference type="AlphaFoldDB" id="A0A366FUK7"/>
<dbReference type="GO" id="GO:0005975">
    <property type="term" value="P:carbohydrate metabolic process"/>
    <property type="evidence" value="ECO:0007669"/>
    <property type="project" value="InterPro"/>
</dbReference>
<evidence type="ECO:0000313" key="3">
    <source>
        <dbReference type="EMBL" id="RBP17740.1"/>
    </source>
</evidence>
<reference evidence="3 4" key="1">
    <citation type="submission" date="2018-06" db="EMBL/GenBank/DDBJ databases">
        <title>Genomic Encyclopedia of Type Strains, Phase IV (KMG-IV): sequencing the most valuable type-strain genomes for metagenomic binning, comparative biology and taxonomic classification.</title>
        <authorList>
            <person name="Goeker M."/>
        </authorList>
    </citation>
    <scope>NUCLEOTIDE SEQUENCE [LARGE SCALE GENOMIC DNA]</scope>
    <source>
        <strain evidence="3 4">DSM 24875</strain>
    </source>
</reference>
<dbReference type="EMBL" id="QNRK01000002">
    <property type="protein sequence ID" value="RBP17740.1"/>
    <property type="molecule type" value="Genomic_DNA"/>
</dbReference>
<accession>A0A366FUK7</accession>
<sequence length="402" mass="44988">MNTARAAKPGPTATLNELAAHARDWLFLDAAPLWRAEPEGPLFPERMSIHGEKEACPHRMFVQARHVFSYCELGRLGWSGPWRGMVETNVDFLVERGRRADGLYIHRFDHRGAVFDARADLYDQAFMLLALAHAGRALGRPDLFEAAAALDDALDAQWRLPHGGYHEGDIAVCPPFRQNPHMHLLESFIALYDATGDARWRRDAEHVAALCRRSFLHRETGALLEYFDADLTPVAGEEGRVVEPGHCFEWAWLFERLGQWGVADAAPISDRLARFGRRHGIDAERGITINEVLTDGSVRNRAARLWPQTERLKAAVARYRRTGEADERAEAAAAYAGLLRYFDTPARGAWRDKLRADGGWIEEPAPGSSMYHITCALADLIDTEEAGGALFRGSAERTDNPR</sequence>
<gene>
    <name evidence="3" type="ORF">DFR50_102233</name>
</gene>
<dbReference type="InterPro" id="IPR010819">
    <property type="entry name" value="AGE/CE"/>
</dbReference>
<dbReference type="PANTHER" id="PTHR15108">
    <property type="entry name" value="N-ACYLGLUCOSAMINE-2-EPIMERASE"/>
    <property type="match status" value="1"/>
</dbReference>
<dbReference type="Pfam" id="PF07221">
    <property type="entry name" value="GlcNAc_2-epim"/>
    <property type="match status" value="1"/>
</dbReference>
<dbReference type="Gene3D" id="1.50.10.10">
    <property type="match status" value="1"/>
</dbReference>
<proteinExistence type="inferred from homology"/>
<dbReference type="GO" id="GO:0016853">
    <property type="term" value="F:isomerase activity"/>
    <property type="evidence" value="ECO:0007669"/>
    <property type="project" value="UniProtKB-KW"/>
</dbReference>
<dbReference type="SUPFAM" id="SSF48208">
    <property type="entry name" value="Six-hairpin glycosidases"/>
    <property type="match status" value="1"/>
</dbReference>
<dbReference type="RefSeq" id="WP_113887689.1">
    <property type="nucleotide sequence ID" value="NZ_QNRK01000002.1"/>
</dbReference>
<keyword evidence="2 3" id="KW-0413">Isomerase</keyword>
<evidence type="ECO:0000256" key="1">
    <source>
        <dbReference type="ARBA" id="ARBA00008558"/>
    </source>
</evidence>
<organism evidence="3 4">
    <name type="scientific">Roseiarcus fermentans</name>
    <dbReference type="NCBI Taxonomy" id="1473586"/>
    <lineage>
        <taxon>Bacteria</taxon>
        <taxon>Pseudomonadati</taxon>
        <taxon>Pseudomonadota</taxon>
        <taxon>Alphaproteobacteria</taxon>
        <taxon>Hyphomicrobiales</taxon>
        <taxon>Roseiarcaceae</taxon>
        <taxon>Roseiarcus</taxon>
    </lineage>
</organism>
<dbReference type="OrthoDB" id="9806359at2"/>
<protein>
    <submittedName>
        <fullName evidence="3">Mannose-6-phosphate isomerase type 3</fullName>
    </submittedName>
</protein>
<dbReference type="InterPro" id="IPR012341">
    <property type="entry name" value="6hp_glycosidase-like_sf"/>
</dbReference>
<comment type="caution">
    <text evidence="3">The sequence shown here is derived from an EMBL/GenBank/DDBJ whole genome shotgun (WGS) entry which is preliminary data.</text>
</comment>
<dbReference type="InterPro" id="IPR008928">
    <property type="entry name" value="6-hairpin_glycosidase_sf"/>
</dbReference>
<evidence type="ECO:0000256" key="2">
    <source>
        <dbReference type="ARBA" id="ARBA00023235"/>
    </source>
</evidence>